<reference evidence="2 3" key="1">
    <citation type="submission" date="2017-02" db="EMBL/GenBank/DDBJ databases">
        <authorList>
            <person name="Peterson S.W."/>
        </authorList>
    </citation>
    <scope>NUCLEOTIDE SEQUENCE [LARGE SCALE GENOMIC DNA]</scope>
    <source>
        <strain evidence="2 3">VKM Ac-2059</strain>
    </source>
</reference>
<dbReference type="AlphaFoldDB" id="A0A1T5J3Z8"/>
<keyword evidence="3" id="KW-1185">Reference proteome</keyword>
<keyword evidence="1" id="KW-0472">Membrane</keyword>
<evidence type="ECO:0000313" key="2">
    <source>
        <dbReference type="EMBL" id="SKC46165.1"/>
    </source>
</evidence>
<dbReference type="RefSeq" id="WP_079727280.1">
    <property type="nucleotide sequence ID" value="NZ_FUZP01000001.1"/>
</dbReference>
<dbReference type="OrthoDB" id="5120536at2"/>
<keyword evidence="1" id="KW-1133">Transmembrane helix</keyword>
<dbReference type="Proteomes" id="UP000190857">
    <property type="component" value="Unassembled WGS sequence"/>
</dbReference>
<dbReference type="EMBL" id="FUZP01000001">
    <property type="protein sequence ID" value="SKC46165.1"/>
    <property type="molecule type" value="Genomic_DNA"/>
</dbReference>
<gene>
    <name evidence="2" type="ORF">SAMN06309945_1198</name>
</gene>
<evidence type="ECO:0000313" key="3">
    <source>
        <dbReference type="Proteomes" id="UP000190857"/>
    </source>
</evidence>
<keyword evidence="1" id="KW-0812">Transmembrane</keyword>
<protein>
    <submittedName>
        <fullName evidence="2">Uncharacterized protein</fullName>
    </submittedName>
</protein>
<dbReference type="STRING" id="123320.SAMN06309945_1198"/>
<evidence type="ECO:0000256" key="1">
    <source>
        <dbReference type="SAM" id="Phobius"/>
    </source>
</evidence>
<feature type="transmembrane region" description="Helical" evidence="1">
    <location>
        <begin position="33"/>
        <end position="52"/>
    </location>
</feature>
<sequence length="61" mass="6857">MRKYLMNTSILGAVTGAWSVIQTTRKGPRDWRLALAWASWIISLALAIGSVAEENQRKLKK</sequence>
<organism evidence="2 3">
    <name type="scientific">Okibacterium fritillariae</name>
    <dbReference type="NCBI Taxonomy" id="123320"/>
    <lineage>
        <taxon>Bacteria</taxon>
        <taxon>Bacillati</taxon>
        <taxon>Actinomycetota</taxon>
        <taxon>Actinomycetes</taxon>
        <taxon>Micrococcales</taxon>
        <taxon>Microbacteriaceae</taxon>
        <taxon>Okibacterium</taxon>
    </lineage>
</organism>
<name>A0A1T5J3Z8_9MICO</name>
<accession>A0A1T5J3Z8</accession>
<proteinExistence type="predicted"/>